<dbReference type="PANTHER" id="PTHR23241:SF106">
    <property type="entry name" value="DUF4149 DOMAIN-CONTAINING PROTEIN"/>
    <property type="match status" value="1"/>
</dbReference>
<dbReference type="HOGENOM" id="CLU_094297_2_0_1"/>
<dbReference type="EMBL" id="JPKY01000001">
    <property type="protein sequence ID" value="KFH49051.1"/>
    <property type="molecule type" value="Genomic_DNA"/>
</dbReference>
<reference evidence="8" key="1">
    <citation type="journal article" date="2014" name="Genome Announc.">
        <title>Genome sequence and annotation of Acremonium chrysogenum, producer of the beta-lactam antibiotic cephalosporin C.</title>
        <authorList>
            <person name="Terfehr D."/>
            <person name="Dahlmann T.A."/>
            <person name="Specht T."/>
            <person name="Zadra I."/>
            <person name="Kuernsteiner H."/>
            <person name="Kueck U."/>
        </authorList>
    </citation>
    <scope>NUCLEOTIDE SEQUENCE [LARGE SCALE GENOMIC DNA]</scope>
    <source>
        <strain evidence="8">ATCC 11550 / CBS 779.69 / DSM 880 / IAM 14645 / JCM 23072 / IMI 49137</strain>
    </source>
</reference>
<comment type="caution">
    <text evidence="7">The sequence shown here is derived from an EMBL/GenBank/DDBJ whole genome shotgun (WGS) entry which is preliminary data.</text>
</comment>
<sequence length="188" mass="20624">MVCSLIFSAAPYHIISYGTLLGTSFFHSFINGPVMFRSVTRPTFSTIQNSLFPIYFGLQTALPLIMAFTFPGYALLSLPSGIQGLLHRSTRCSSLLPIATMFVTGLVNLVVLLPMVNQVMKDRKGQAKRDGKDWYTEGPHSEEMRALNKKFGILHGVSSLLNLTTFIAAVAYGFTLGGRIQSIADRAI</sequence>
<feature type="transmembrane region" description="Helical" evidence="5">
    <location>
        <begin position="12"/>
        <end position="30"/>
    </location>
</feature>
<dbReference type="AlphaFoldDB" id="A0A086TI69"/>
<name>A0A086TI69_HAPC1</name>
<accession>A0A086TI69</accession>
<evidence type="ECO:0000259" key="6">
    <source>
        <dbReference type="Pfam" id="PF13664"/>
    </source>
</evidence>
<evidence type="ECO:0000256" key="2">
    <source>
        <dbReference type="ARBA" id="ARBA00022692"/>
    </source>
</evidence>
<keyword evidence="3 5" id="KW-1133">Transmembrane helix</keyword>
<feature type="transmembrane region" description="Helical" evidence="5">
    <location>
        <begin position="95"/>
        <end position="116"/>
    </location>
</feature>
<dbReference type="GO" id="GO:0016020">
    <property type="term" value="C:membrane"/>
    <property type="evidence" value="ECO:0007669"/>
    <property type="project" value="UniProtKB-SubCell"/>
</dbReference>
<proteinExistence type="predicted"/>
<feature type="domain" description="TMEM205-like" evidence="6">
    <location>
        <begin position="16"/>
        <end position="124"/>
    </location>
</feature>
<evidence type="ECO:0000313" key="8">
    <source>
        <dbReference type="Proteomes" id="UP000029964"/>
    </source>
</evidence>
<dbReference type="OrthoDB" id="1641132at2759"/>
<dbReference type="PANTHER" id="PTHR23241">
    <property type="entry name" value="LATE EMBRYOGENESIS ABUNDANT PLANTS LEA-RELATED"/>
    <property type="match status" value="1"/>
</dbReference>
<dbReference type="InterPro" id="IPR053009">
    <property type="entry name" value="Xanthocillin_Biosynth-Assoc"/>
</dbReference>
<evidence type="ECO:0000313" key="7">
    <source>
        <dbReference type="EMBL" id="KFH49051.1"/>
    </source>
</evidence>
<evidence type="ECO:0000256" key="3">
    <source>
        <dbReference type="ARBA" id="ARBA00022989"/>
    </source>
</evidence>
<protein>
    <submittedName>
        <fullName evidence="7">Putative mitochondrial outer membrane protein-like protein</fullName>
    </submittedName>
</protein>
<keyword evidence="8" id="KW-1185">Reference proteome</keyword>
<feature type="transmembrane region" description="Helical" evidence="5">
    <location>
        <begin position="51"/>
        <end position="75"/>
    </location>
</feature>
<evidence type="ECO:0000256" key="5">
    <source>
        <dbReference type="SAM" id="Phobius"/>
    </source>
</evidence>
<comment type="subcellular location">
    <subcellularLocation>
        <location evidence="1">Membrane</location>
    </subcellularLocation>
</comment>
<evidence type="ECO:0000256" key="4">
    <source>
        <dbReference type="ARBA" id="ARBA00023136"/>
    </source>
</evidence>
<organism evidence="7 8">
    <name type="scientific">Hapsidospora chrysogenum (strain ATCC 11550 / CBS 779.69 / DSM 880 / IAM 14645 / JCM 23072 / IMI 49137)</name>
    <name type="common">Acremonium chrysogenum</name>
    <dbReference type="NCBI Taxonomy" id="857340"/>
    <lineage>
        <taxon>Eukaryota</taxon>
        <taxon>Fungi</taxon>
        <taxon>Dikarya</taxon>
        <taxon>Ascomycota</taxon>
        <taxon>Pezizomycotina</taxon>
        <taxon>Sordariomycetes</taxon>
        <taxon>Hypocreomycetidae</taxon>
        <taxon>Hypocreales</taxon>
        <taxon>Bionectriaceae</taxon>
        <taxon>Hapsidospora</taxon>
    </lineage>
</organism>
<keyword evidence="4 5" id="KW-0472">Membrane</keyword>
<feature type="transmembrane region" description="Helical" evidence="5">
    <location>
        <begin position="151"/>
        <end position="174"/>
    </location>
</feature>
<dbReference type="Proteomes" id="UP000029964">
    <property type="component" value="Unassembled WGS sequence"/>
</dbReference>
<dbReference type="Pfam" id="PF13664">
    <property type="entry name" value="DUF4149"/>
    <property type="match status" value="1"/>
</dbReference>
<keyword evidence="2 5" id="KW-0812">Transmembrane</keyword>
<gene>
    <name evidence="7" type="ORF">ACRE_001210</name>
</gene>
<evidence type="ECO:0000256" key="1">
    <source>
        <dbReference type="ARBA" id="ARBA00004370"/>
    </source>
</evidence>
<dbReference type="InterPro" id="IPR025423">
    <property type="entry name" value="TMEM205-like"/>
</dbReference>